<organism evidence="1 2">
    <name type="scientific">Sphingomonas sanguinis</name>
    <dbReference type="NCBI Taxonomy" id="33051"/>
    <lineage>
        <taxon>Bacteria</taxon>
        <taxon>Pseudomonadati</taxon>
        <taxon>Pseudomonadota</taxon>
        <taxon>Alphaproteobacteria</taxon>
        <taxon>Sphingomonadales</taxon>
        <taxon>Sphingomonadaceae</taxon>
        <taxon>Sphingomonas</taxon>
    </lineage>
</organism>
<name>A0A147JA38_9SPHN</name>
<comment type="caution">
    <text evidence="1">The sequence shown here is derived from an EMBL/GenBank/DDBJ whole genome shotgun (WGS) entry which is preliminary data.</text>
</comment>
<dbReference type="Proteomes" id="UP000074410">
    <property type="component" value="Unassembled WGS sequence"/>
</dbReference>
<protein>
    <recommendedName>
        <fullName evidence="3">Sulfotransferase</fullName>
    </recommendedName>
</protein>
<dbReference type="EMBL" id="LDTC01000044">
    <property type="protein sequence ID" value="KTW14865.1"/>
    <property type="molecule type" value="Genomic_DNA"/>
</dbReference>
<dbReference type="Pfam" id="PF13469">
    <property type="entry name" value="Sulfotransfer_3"/>
    <property type="match status" value="1"/>
</dbReference>
<dbReference type="RefSeq" id="WP_193754604.1">
    <property type="nucleotide sequence ID" value="NZ_LDTC01000044.1"/>
</dbReference>
<dbReference type="PATRIC" id="fig|33051.5.peg.2215"/>
<evidence type="ECO:0008006" key="3">
    <source>
        <dbReference type="Google" id="ProtNLM"/>
    </source>
</evidence>
<accession>A0A147JA38</accession>
<gene>
    <name evidence="1" type="ORF">NS258_06270</name>
</gene>
<evidence type="ECO:0000313" key="1">
    <source>
        <dbReference type="EMBL" id="KTW14865.1"/>
    </source>
</evidence>
<evidence type="ECO:0000313" key="2">
    <source>
        <dbReference type="Proteomes" id="UP000074410"/>
    </source>
</evidence>
<dbReference type="SUPFAM" id="SSF52540">
    <property type="entry name" value="P-loop containing nucleoside triphosphate hydrolases"/>
    <property type="match status" value="1"/>
</dbReference>
<sequence>MIQKRFHFISGLPRSGSTLLSAILNQNPRFHAGVTSPVWSLVSAALPKMGGSSEFASFFDTDRRRAILRGLFESYYSDRQEAVILDTNRTWTSRLPLLMDLYPEMRCICLVRSIPEILESFDRIIRRNPLQVPRGTGVGAGQTIYSRVETMMNSESGVVGLAWSSLRDAWFGDHASRLIVISYSRLTSDPAGTMKGLYDALGEMPFVHDFDHIAYAQDEYDVSLGMPGLHTIRPKVSAKSHAPTLPPDLIGRYAEANFWDRHRTTGAGPVVI</sequence>
<dbReference type="InterPro" id="IPR027417">
    <property type="entry name" value="P-loop_NTPase"/>
</dbReference>
<dbReference type="AlphaFoldDB" id="A0A147JA38"/>
<reference evidence="1 2" key="1">
    <citation type="journal article" date="2016" name="Front. Microbiol.">
        <title>Genomic Resource of Rice Seed Associated Bacteria.</title>
        <authorList>
            <person name="Midha S."/>
            <person name="Bansal K."/>
            <person name="Sharma S."/>
            <person name="Kumar N."/>
            <person name="Patil P.P."/>
            <person name="Chaudhry V."/>
            <person name="Patil P.B."/>
        </authorList>
    </citation>
    <scope>NUCLEOTIDE SEQUENCE [LARGE SCALE GENOMIC DNA]</scope>
    <source>
        <strain evidence="1 2">NS258</strain>
    </source>
</reference>
<proteinExistence type="predicted"/>
<dbReference type="Gene3D" id="3.40.50.300">
    <property type="entry name" value="P-loop containing nucleotide triphosphate hydrolases"/>
    <property type="match status" value="1"/>
</dbReference>